<keyword evidence="3" id="KW-1185">Reference proteome</keyword>
<keyword evidence="1" id="KW-0732">Signal</keyword>
<dbReference type="SUPFAM" id="SSF53807">
    <property type="entry name" value="Helical backbone' metal receptor"/>
    <property type="match status" value="1"/>
</dbReference>
<evidence type="ECO:0000256" key="1">
    <source>
        <dbReference type="SAM" id="SignalP"/>
    </source>
</evidence>
<gene>
    <name evidence="2" type="ORF">V6255_10580</name>
</gene>
<evidence type="ECO:0000313" key="3">
    <source>
        <dbReference type="Proteomes" id="UP001366060"/>
    </source>
</evidence>
<accession>A0ABU9HCF4</accession>
<dbReference type="RefSeq" id="WP_341628126.1">
    <property type="nucleotide sequence ID" value="NZ_JBAKBA010000022.1"/>
</dbReference>
<evidence type="ECO:0000313" key="2">
    <source>
        <dbReference type="EMBL" id="MEL0659583.1"/>
    </source>
</evidence>
<feature type="chain" id="PRO_5047063981" evidence="1">
    <location>
        <begin position="29"/>
        <end position="294"/>
    </location>
</feature>
<organism evidence="2 3">
    <name type="scientific">Psychromonas arctica</name>
    <dbReference type="NCBI Taxonomy" id="168275"/>
    <lineage>
        <taxon>Bacteria</taxon>
        <taxon>Pseudomonadati</taxon>
        <taxon>Pseudomonadota</taxon>
        <taxon>Gammaproteobacteria</taxon>
        <taxon>Alteromonadales</taxon>
        <taxon>Psychromonadaceae</taxon>
        <taxon>Psychromonas</taxon>
    </lineage>
</organism>
<reference evidence="2 3" key="1">
    <citation type="submission" date="2024-02" db="EMBL/GenBank/DDBJ databases">
        <title>Bacteria isolated from the canopy kelp, Nereocystis luetkeana.</title>
        <authorList>
            <person name="Pfister C.A."/>
            <person name="Younker I.T."/>
            <person name="Light S.H."/>
        </authorList>
    </citation>
    <scope>NUCLEOTIDE SEQUENCE [LARGE SCALE GENOMIC DNA]</scope>
    <source>
        <strain evidence="2 3">TI.2.07</strain>
    </source>
</reference>
<dbReference type="Proteomes" id="UP001366060">
    <property type="component" value="Unassembled WGS sequence"/>
</dbReference>
<sequence>MNKVFNKLFRYSVIFSVLLALLPTQLMAKDILTTTPVTYMLATQLMKGSPITTTYLAPKRYGLERLNNWYATKGEAKALEAGKTAMVAITLKALWPQDPLFVYARQGNINLIEIDASQSISPLARGIASVQLSDGSSSIYAWLNPNNIGTMLSIVSEDLKRIWPEYNGLIEKNQQQLLVDTRLLINQQQQALFDKEIDSVVLLSAQLEDFASANQLFVVQRLFKAELEWTEQDKSALKALLQESPYLWLLTTKKVSQQLKQLLPDFSNILVIDSIDRWGGSGIKLEKPLQRWLF</sequence>
<name>A0ABU9HCF4_9GAMM</name>
<feature type="signal peptide" evidence="1">
    <location>
        <begin position="1"/>
        <end position="28"/>
    </location>
</feature>
<dbReference type="EMBL" id="JBAKBA010000022">
    <property type="protein sequence ID" value="MEL0659583.1"/>
    <property type="molecule type" value="Genomic_DNA"/>
</dbReference>
<comment type="caution">
    <text evidence="2">The sequence shown here is derived from an EMBL/GenBank/DDBJ whole genome shotgun (WGS) entry which is preliminary data.</text>
</comment>
<proteinExistence type="predicted"/>
<protein>
    <submittedName>
        <fullName evidence="2">ABC transporter substrate-binding protein</fullName>
    </submittedName>
</protein>